<dbReference type="Proteomes" id="UP000242525">
    <property type="component" value="Unassembled WGS sequence"/>
</dbReference>
<evidence type="ECO:0008006" key="4">
    <source>
        <dbReference type="Google" id="ProtNLM"/>
    </source>
</evidence>
<comment type="caution">
    <text evidence="2">The sequence shown here is derived from an EMBL/GenBank/DDBJ whole genome shotgun (WGS) entry which is preliminary data.</text>
</comment>
<evidence type="ECO:0000313" key="3">
    <source>
        <dbReference type="Proteomes" id="UP000242525"/>
    </source>
</evidence>
<gene>
    <name evidence="2" type="ORF">BN980_GECA01s04663g</name>
</gene>
<reference evidence="2" key="1">
    <citation type="submission" date="2014-03" db="EMBL/GenBank/DDBJ databases">
        <authorList>
            <person name="Casaregola S."/>
        </authorList>
    </citation>
    <scope>NUCLEOTIDE SEQUENCE [LARGE SCALE GENOMIC DNA]</scope>
    <source>
        <strain evidence="2">CLIB 918</strain>
    </source>
</reference>
<accession>A0A0J9X2P8</accession>
<feature type="region of interest" description="Disordered" evidence="1">
    <location>
        <begin position="1"/>
        <end position="21"/>
    </location>
</feature>
<name>A0A0J9X2P8_GEOCN</name>
<protein>
    <recommendedName>
        <fullName evidence="4">F-box domain-containing protein</fullName>
    </recommendedName>
</protein>
<sequence length="637" mass="71517">MRKDYTRSSATPCVSNAGNPPKTPGVKLDQLPCEIISIIIDYLVIATDSIPPHTELDTFIQGCSGSRKPILSRVYGKSFASLMAVNKLFYTLVASKIYKSIVLMLPEHASAARDNGAYVRTECNPFVLSDSSATKGGPVATRYRYLVNTLTPSMINAMQHLCITGQDRWYYDSMIFYQVLTGPTLSAARNLKSLTIDTKVFSYIYNEHYNSPLLGKEEDNYWRVYEKLLSFQKEGLAEYFTQDVDSAISKTSTPSDLVAYKLQLLSNTLAKVVANQTHKMSCTLIHNYHRLPNFSSLVWAFDKEQVLDTIESLAIRHSIRGFSSLLFVSHLASLRNLKRFCFDSYMSFEPSLFVTLEKLGCLEQLFFDTSFTPLPMEIFRLPGQLQKLVITDKIFFHSQLEAHPSSFGNLRELHLNFQTGNYNNPDVWNRDFLERLNLKGLKTLVAKGETQDNILLLSHIMTLNPGITTFSLSILSFHQSKIKQLLASMKHIECFSVFFGLTMSDPSEKIQSSPLISDIIARLSFLKVLVLDSGDLHLSLKRLLNNLTAAHSPRTLDTVTIYHTDFSYGGAKSPGVMDCFNESSLTQNSVAPNGDLGTFMRIKNVVPPSEIKGSEFPMCKLDIDVGALRETFVDIST</sequence>
<dbReference type="AlphaFoldDB" id="A0A0J9X2P8"/>
<dbReference type="EMBL" id="CCBN010000001">
    <property type="protein sequence ID" value="CDO51339.1"/>
    <property type="molecule type" value="Genomic_DNA"/>
</dbReference>
<evidence type="ECO:0000256" key="1">
    <source>
        <dbReference type="SAM" id="MobiDB-lite"/>
    </source>
</evidence>
<organism evidence="2 3">
    <name type="scientific">Geotrichum candidum</name>
    <name type="common">Oospora lactis</name>
    <name type="synonym">Dipodascus geotrichum</name>
    <dbReference type="NCBI Taxonomy" id="1173061"/>
    <lineage>
        <taxon>Eukaryota</taxon>
        <taxon>Fungi</taxon>
        <taxon>Dikarya</taxon>
        <taxon>Ascomycota</taxon>
        <taxon>Saccharomycotina</taxon>
        <taxon>Dipodascomycetes</taxon>
        <taxon>Dipodascales</taxon>
        <taxon>Dipodascaceae</taxon>
        <taxon>Geotrichum</taxon>
    </lineage>
</organism>
<keyword evidence="3" id="KW-1185">Reference proteome</keyword>
<proteinExistence type="predicted"/>
<evidence type="ECO:0000313" key="2">
    <source>
        <dbReference type="EMBL" id="CDO51339.1"/>
    </source>
</evidence>
<feature type="compositionally biased region" description="Polar residues" evidence="1">
    <location>
        <begin position="7"/>
        <end position="18"/>
    </location>
</feature>